<dbReference type="OMA" id="ESAHWYV"/>
<keyword evidence="2" id="KW-0597">Phosphoprotein</keyword>
<dbReference type="SUPFAM" id="SSF54001">
    <property type="entry name" value="Cysteine proteinases"/>
    <property type="match status" value="1"/>
</dbReference>
<dbReference type="InterPro" id="IPR003653">
    <property type="entry name" value="Peptidase_C48_C"/>
</dbReference>
<dbReference type="STRING" id="663331.D4AR31"/>
<organism evidence="8 9">
    <name type="scientific">Arthroderma benhamiae (strain ATCC MYA-4681 / CBS 112371)</name>
    <name type="common">Trichophyton mentagrophytes</name>
    <dbReference type="NCBI Taxonomy" id="663331"/>
    <lineage>
        <taxon>Eukaryota</taxon>
        <taxon>Fungi</taxon>
        <taxon>Dikarya</taxon>
        <taxon>Ascomycota</taxon>
        <taxon>Pezizomycotina</taxon>
        <taxon>Eurotiomycetes</taxon>
        <taxon>Eurotiomycetidae</taxon>
        <taxon>Onygenales</taxon>
        <taxon>Arthrodermataceae</taxon>
        <taxon>Trichophyton</taxon>
    </lineage>
</organism>
<gene>
    <name evidence="8" type="ORF">ARB_06860</name>
</gene>
<feature type="compositionally biased region" description="Polar residues" evidence="6">
    <location>
        <begin position="472"/>
        <end position="483"/>
    </location>
</feature>
<keyword evidence="9" id="KW-1185">Reference proteome</keyword>
<dbReference type="HOGENOM" id="CLU_007167_0_0_1"/>
<feature type="compositionally biased region" description="Basic residues" evidence="6">
    <location>
        <begin position="842"/>
        <end position="852"/>
    </location>
</feature>
<feature type="compositionally biased region" description="Basic and acidic residues" evidence="6">
    <location>
        <begin position="1088"/>
        <end position="1101"/>
    </location>
</feature>
<dbReference type="GO" id="GO:0016926">
    <property type="term" value="P:protein desumoylation"/>
    <property type="evidence" value="ECO:0007669"/>
    <property type="project" value="TreeGrafter"/>
</dbReference>
<evidence type="ECO:0000313" key="8">
    <source>
        <dbReference type="EMBL" id="EFE34460.1"/>
    </source>
</evidence>
<feature type="compositionally biased region" description="Polar residues" evidence="6">
    <location>
        <begin position="1056"/>
        <end position="1073"/>
    </location>
</feature>
<feature type="region of interest" description="Disordered" evidence="6">
    <location>
        <begin position="825"/>
        <end position="857"/>
    </location>
</feature>
<dbReference type="eggNOG" id="KOG0779">
    <property type="taxonomic scope" value="Eukaryota"/>
</dbReference>
<feature type="compositionally biased region" description="Low complexity" evidence="6">
    <location>
        <begin position="1074"/>
        <end position="1085"/>
    </location>
</feature>
<dbReference type="InterPro" id="IPR051947">
    <property type="entry name" value="Sentrin-specific_protease"/>
</dbReference>
<feature type="compositionally biased region" description="Polar residues" evidence="6">
    <location>
        <begin position="146"/>
        <end position="176"/>
    </location>
</feature>
<feature type="compositionally biased region" description="Basic and acidic residues" evidence="6">
    <location>
        <begin position="771"/>
        <end position="790"/>
    </location>
</feature>
<dbReference type="Proteomes" id="UP000008866">
    <property type="component" value="Unassembled WGS sequence"/>
</dbReference>
<dbReference type="GO" id="GO:0070139">
    <property type="term" value="F:SUMO-specific endopeptidase activity"/>
    <property type="evidence" value="ECO:0007669"/>
    <property type="project" value="TreeGrafter"/>
</dbReference>
<feature type="region of interest" description="Disordered" evidence="6">
    <location>
        <begin position="1010"/>
        <end position="1125"/>
    </location>
</feature>
<evidence type="ECO:0000259" key="7">
    <source>
        <dbReference type="PROSITE" id="PS50600"/>
    </source>
</evidence>
<feature type="compositionally biased region" description="Basic and acidic residues" evidence="6">
    <location>
        <begin position="300"/>
        <end position="311"/>
    </location>
</feature>
<feature type="domain" description="Ubiquitin-like protease family profile" evidence="7">
    <location>
        <begin position="600"/>
        <end position="931"/>
    </location>
</feature>
<protein>
    <submittedName>
        <fullName evidence="8">Ulp1 protease family protein</fullName>
    </submittedName>
</protein>
<dbReference type="GeneID" id="9520823"/>
<dbReference type="AlphaFoldDB" id="D4AR31"/>
<keyword evidence="4" id="KW-0833">Ubl conjugation pathway</keyword>
<dbReference type="PANTHER" id="PTHR46896">
    <property type="entry name" value="SENTRIN-SPECIFIC PROTEASE"/>
    <property type="match status" value="1"/>
</dbReference>
<dbReference type="KEGG" id="abe:ARB_06860"/>
<feature type="region of interest" description="Disordered" evidence="6">
    <location>
        <begin position="472"/>
        <end position="580"/>
    </location>
</feature>
<dbReference type="Gene3D" id="3.40.395.10">
    <property type="entry name" value="Adenoviral Proteinase, Chain A"/>
    <property type="match status" value="1"/>
</dbReference>
<sequence length="1125" mass="127466">MGVSSRKLSKDERKSYRDEQRLLQGSQYVMWFHFCLFGERDYNDLLTLHSRPTRDRRAIPILPGSIAKKHETFKPTNTTGVKPGTRVNQSSSVPSLPFSRPKPLELDSSTVIPDSDEEFTPPRKRLKRESPEIIDLEENEPPLTIPETSDTNIIAEKSPSQTPVQPQKSIPQTTSKYGCITNPRRESPAPVTPKSKPWTGRRADAFTDSEDEKPKKRSKQEQTDATGIGFKDTSTAHNTPRDRTVPAVVVEVPDPAMIQYYPKEIEKRVNCRSSQSNDRHIDDLRESPDELQGNKTVPDTWKEHSSLKREVSPSNIRHTRFTGTADRKASQQPIEKKSKGKQSLVTFDISVFRYGDFSAEPVSRLAYNTETSKFLVIPASVNVGSSKARSFDILRANKMDYSEVNCGKIRLSFPRSQKPGTESAYIEFPSDQERERFWRFLQKRSPSLKRHSRKREHMEKLFLESEQLQKNVITMDKQNPQKYRTTDTESEKNTQSVWPKRLKLSDNLRNGDQPPSNRSIEKLSHAHPSPSRAESSTSIPIKTYQTPTPFRKTRSFSRKQNVEIESDNEDETNTGASILDMPGKRWQNPLVYPAIGKKKAEVGEHDLDRLRPHEFLNDNLIGLYIRFLEHHLERQRPDLARRIYFFNSYFFATLTNTSKGQRGINYQGVEKWTRSFDIFAFDYLVVPINENAHWYVAIICNLPTLLLPKVDNRSGSESSGKGEMPKIPGATETNVLEVPSEVGRSKPDVDHSPSDATKENQVRESFTSMTLKDDSEPHFSGDDKEVEHPEIEEWPDEDENQVSYFPYKKEATLLLEKAIEPVADSLKPSSVPEPEAASKTSKAAKKRGKKGRNPGVRYDESQPAIIVFDSLNCPRRPTIGILRDYLEEEAKTKRSLTIDSKGIVGLNAKQIPHQPNFSDCGLYLLAYLEKFVRDPDHFVRSVLRKEMNKNKDWPAMKPGLFRSRLRKFLCQLYEEQQALKDGKLGENQPLMADAKSLNILLVNTPVEGSLATNEDRNESDVPKASPKPAAKHAGLNLPVTPTRSSPRRLRSEKASPISNSLKTPKTPVASTVPSSSDLMLLSLSDATAKQDKLDETEKPSEETIQVPMTPPPRKPNAAVSSSTFP</sequence>
<dbReference type="Pfam" id="PF02902">
    <property type="entry name" value="Peptidase_C48"/>
    <property type="match status" value="2"/>
</dbReference>
<evidence type="ECO:0000256" key="1">
    <source>
        <dbReference type="ARBA" id="ARBA00005234"/>
    </source>
</evidence>
<dbReference type="RefSeq" id="XP_003015100.1">
    <property type="nucleotide sequence ID" value="XM_003015054.1"/>
</dbReference>
<feature type="compositionally biased region" description="Polar residues" evidence="6">
    <location>
        <begin position="74"/>
        <end position="94"/>
    </location>
</feature>
<feature type="compositionally biased region" description="Polar residues" evidence="6">
    <location>
        <begin position="507"/>
        <end position="518"/>
    </location>
</feature>
<evidence type="ECO:0000256" key="3">
    <source>
        <dbReference type="ARBA" id="ARBA00022670"/>
    </source>
</evidence>
<reference evidence="9" key="1">
    <citation type="journal article" date="2011" name="Genome Biol.">
        <title>Comparative and functional genomics provide insights into the pathogenicity of dermatophytic fungi.</title>
        <authorList>
            <person name="Burmester A."/>
            <person name="Shelest E."/>
            <person name="Gloeckner G."/>
            <person name="Heddergott C."/>
            <person name="Schindler S."/>
            <person name="Staib P."/>
            <person name="Heidel A."/>
            <person name="Felder M."/>
            <person name="Petzold A."/>
            <person name="Szafranski K."/>
            <person name="Feuermann M."/>
            <person name="Pedruzzi I."/>
            <person name="Priebe S."/>
            <person name="Groth M."/>
            <person name="Winkler R."/>
            <person name="Li W."/>
            <person name="Kniemeyer O."/>
            <person name="Schroeckh V."/>
            <person name="Hertweck C."/>
            <person name="Hube B."/>
            <person name="White T.C."/>
            <person name="Platzer M."/>
            <person name="Guthke R."/>
            <person name="Heitman J."/>
            <person name="Woestemeyer J."/>
            <person name="Zipfel P.F."/>
            <person name="Monod M."/>
            <person name="Brakhage A.A."/>
        </authorList>
    </citation>
    <scope>NUCLEOTIDE SEQUENCE [LARGE SCALE GENOMIC DNA]</scope>
    <source>
        <strain evidence="9">ATCC MYA-4681 / CBS 112371</strain>
    </source>
</reference>
<feature type="compositionally biased region" description="Basic and acidic residues" evidence="6">
    <location>
        <begin position="277"/>
        <end position="288"/>
    </location>
</feature>
<keyword evidence="5" id="KW-0378">Hydrolase</keyword>
<evidence type="ECO:0000313" key="9">
    <source>
        <dbReference type="Proteomes" id="UP000008866"/>
    </source>
</evidence>
<dbReference type="InterPro" id="IPR038765">
    <property type="entry name" value="Papain-like_cys_pep_sf"/>
</dbReference>
<evidence type="ECO:0000256" key="4">
    <source>
        <dbReference type="ARBA" id="ARBA00022786"/>
    </source>
</evidence>
<dbReference type="PANTHER" id="PTHR46896:SF3">
    <property type="entry name" value="FI06413P-RELATED"/>
    <property type="match status" value="1"/>
</dbReference>
<dbReference type="PROSITE" id="PS50600">
    <property type="entry name" value="ULP_PROTEASE"/>
    <property type="match status" value="1"/>
</dbReference>
<dbReference type="EMBL" id="ABSU01000006">
    <property type="protein sequence ID" value="EFE34460.1"/>
    <property type="molecule type" value="Genomic_DNA"/>
</dbReference>
<evidence type="ECO:0000256" key="6">
    <source>
        <dbReference type="SAM" id="MobiDB-lite"/>
    </source>
</evidence>
<feature type="region of interest" description="Disordered" evidence="6">
    <location>
        <begin position="73"/>
        <end position="244"/>
    </location>
</feature>
<comment type="caution">
    <text evidence="8">The sequence shown here is derived from an EMBL/GenBank/DDBJ whole genome shotgun (WGS) entry which is preliminary data.</text>
</comment>
<dbReference type="GO" id="GO:0005634">
    <property type="term" value="C:nucleus"/>
    <property type="evidence" value="ECO:0007669"/>
    <property type="project" value="TreeGrafter"/>
</dbReference>
<proteinExistence type="inferred from homology"/>
<feature type="compositionally biased region" description="Polar residues" evidence="6">
    <location>
        <begin position="532"/>
        <end position="548"/>
    </location>
</feature>
<name>D4AR31_ARTBC</name>
<dbReference type="GO" id="GO:0006508">
    <property type="term" value="P:proteolysis"/>
    <property type="evidence" value="ECO:0007669"/>
    <property type="project" value="UniProtKB-KW"/>
</dbReference>
<comment type="similarity">
    <text evidence="1">Belongs to the peptidase C48 family.</text>
</comment>
<feature type="region of interest" description="Disordered" evidence="6">
    <location>
        <begin position="269"/>
        <end position="314"/>
    </location>
</feature>
<accession>D4AR31</accession>
<evidence type="ECO:0000256" key="5">
    <source>
        <dbReference type="ARBA" id="ARBA00022801"/>
    </source>
</evidence>
<feature type="region of interest" description="Disordered" evidence="6">
    <location>
        <begin position="713"/>
        <end position="790"/>
    </location>
</feature>
<evidence type="ECO:0000256" key="2">
    <source>
        <dbReference type="ARBA" id="ARBA00022553"/>
    </source>
</evidence>
<dbReference type="GO" id="GO:0005737">
    <property type="term" value="C:cytoplasm"/>
    <property type="evidence" value="ECO:0007669"/>
    <property type="project" value="TreeGrafter"/>
</dbReference>
<keyword evidence="3 8" id="KW-0645">Protease</keyword>
<feature type="compositionally biased region" description="Basic and acidic residues" evidence="6">
    <location>
        <begin position="743"/>
        <end position="762"/>
    </location>
</feature>